<dbReference type="AlphaFoldDB" id="A0A2J7PG00"/>
<feature type="compositionally biased region" description="Basic and acidic residues" evidence="1">
    <location>
        <begin position="1"/>
        <end position="10"/>
    </location>
</feature>
<feature type="domain" description="Endonuclease/exonuclease/phosphatase" evidence="2">
    <location>
        <begin position="144"/>
        <end position="242"/>
    </location>
</feature>
<proteinExistence type="predicted"/>
<gene>
    <name evidence="4" type="ORF">B7P43_G00966</name>
</gene>
<dbReference type="Pfam" id="PF16012">
    <property type="entry name" value="DUF4780"/>
    <property type="match status" value="1"/>
</dbReference>
<dbReference type="Gene3D" id="3.60.10.10">
    <property type="entry name" value="Endonuclease/exonuclease/phosphatase"/>
    <property type="match status" value="1"/>
</dbReference>
<dbReference type="InterPro" id="IPR036691">
    <property type="entry name" value="Endo/exonu/phosph_ase_sf"/>
</dbReference>
<accession>A0A2J7PG00</accession>
<dbReference type="InterPro" id="IPR005135">
    <property type="entry name" value="Endo/exonuclease/phosphatase"/>
</dbReference>
<dbReference type="InParanoid" id="A0A2J7PG00"/>
<reference evidence="4 5" key="1">
    <citation type="submission" date="2017-12" db="EMBL/GenBank/DDBJ databases">
        <title>Hemimetabolous genomes reveal molecular basis of termite eusociality.</title>
        <authorList>
            <person name="Harrison M.C."/>
            <person name="Jongepier E."/>
            <person name="Robertson H.M."/>
            <person name="Arning N."/>
            <person name="Bitard-Feildel T."/>
            <person name="Chao H."/>
            <person name="Childers C.P."/>
            <person name="Dinh H."/>
            <person name="Doddapaneni H."/>
            <person name="Dugan S."/>
            <person name="Gowin J."/>
            <person name="Greiner C."/>
            <person name="Han Y."/>
            <person name="Hu H."/>
            <person name="Hughes D.S.T."/>
            <person name="Huylmans A.-K."/>
            <person name="Kemena C."/>
            <person name="Kremer L.P.M."/>
            <person name="Lee S.L."/>
            <person name="Lopez-Ezquerra A."/>
            <person name="Mallet L."/>
            <person name="Monroy-Kuhn J.M."/>
            <person name="Moser A."/>
            <person name="Murali S.C."/>
            <person name="Muzny D.M."/>
            <person name="Otani S."/>
            <person name="Piulachs M.-D."/>
            <person name="Poelchau M."/>
            <person name="Qu J."/>
            <person name="Schaub F."/>
            <person name="Wada-Katsumata A."/>
            <person name="Worley K.C."/>
            <person name="Xie Q."/>
            <person name="Ylla G."/>
            <person name="Poulsen M."/>
            <person name="Gibbs R.A."/>
            <person name="Schal C."/>
            <person name="Richards S."/>
            <person name="Belles X."/>
            <person name="Korb J."/>
            <person name="Bornberg-Bauer E."/>
        </authorList>
    </citation>
    <scope>NUCLEOTIDE SEQUENCE [LARGE SCALE GENOMIC DNA]</scope>
    <source>
        <tissue evidence="4">Whole body</tissue>
    </source>
</reference>
<dbReference type="InterPro" id="IPR031961">
    <property type="entry name" value="DUF4780"/>
</dbReference>
<dbReference type="SUPFAM" id="SSF56219">
    <property type="entry name" value="DNase I-like"/>
    <property type="match status" value="1"/>
</dbReference>
<evidence type="ECO:0008006" key="6">
    <source>
        <dbReference type="Google" id="ProtNLM"/>
    </source>
</evidence>
<feature type="domain" description="DUF4780" evidence="3">
    <location>
        <begin position="41"/>
        <end position="140"/>
    </location>
</feature>
<organism evidence="4 5">
    <name type="scientific">Cryptotermes secundus</name>
    <dbReference type="NCBI Taxonomy" id="105785"/>
    <lineage>
        <taxon>Eukaryota</taxon>
        <taxon>Metazoa</taxon>
        <taxon>Ecdysozoa</taxon>
        <taxon>Arthropoda</taxon>
        <taxon>Hexapoda</taxon>
        <taxon>Insecta</taxon>
        <taxon>Pterygota</taxon>
        <taxon>Neoptera</taxon>
        <taxon>Polyneoptera</taxon>
        <taxon>Dictyoptera</taxon>
        <taxon>Blattodea</taxon>
        <taxon>Blattoidea</taxon>
        <taxon>Termitoidae</taxon>
        <taxon>Kalotermitidae</taxon>
        <taxon>Cryptotermitinae</taxon>
        <taxon>Cryptotermes</taxon>
    </lineage>
</organism>
<evidence type="ECO:0000256" key="1">
    <source>
        <dbReference type="SAM" id="MobiDB-lite"/>
    </source>
</evidence>
<dbReference type="PANTHER" id="PTHR33273:SF4">
    <property type="entry name" value="ENDONUCLEASE_EXONUCLEASE_PHOSPHATASE DOMAIN-CONTAINING PROTEIN"/>
    <property type="match status" value="1"/>
</dbReference>
<evidence type="ECO:0000313" key="5">
    <source>
        <dbReference type="Proteomes" id="UP000235965"/>
    </source>
</evidence>
<name>A0A2J7PG00_9NEOP</name>
<dbReference type="OrthoDB" id="6911085at2759"/>
<evidence type="ECO:0000259" key="2">
    <source>
        <dbReference type="Pfam" id="PF14529"/>
    </source>
</evidence>
<keyword evidence="5" id="KW-1185">Reference proteome</keyword>
<feature type="region of interest" description="Disordered" evidence="1">
    <location>
        <begin position="1"/>
        <end position="35"/>
    </location>
</feature>
<dbReference type="EMBL" id="NEVH01025635">
    <property type="protein sequence ID" value="PNF15260.1"/>
    <property type="molecule type" value="Genomic_DNA"/>
</dbReference>
<evidence type="ECO:0000313" key="4">
    <source>
        <dbReference type="EMBL" id="PNF15260.1"/>
    </source>
</evidence>
<protein>
    <recommendedName>
        <fullName evidence="6">Endonuclease/exonuclease/phosphatase domain-containing protein</fullName>
    </recommendedName>
</protein>
<dbReference type="Proteomes" id="UP000235965">
    <property type="component" value="Unassembled WGS sequence"/>
</dbReference>
<comment type="caution">
    <text evidence="4">The sequence shown here is derived from an EMBL/GenBank/DDBJ whole genome shotgun (WGS) entry which is preliminary data.</text>
</comment>
<sequence length="353" mass="39925">MQARPSREKPLPIPLRGQGQRAVPPQKEPELQKGPGTYKEAVTNIKVAIFRETYPEDKLTEYDQNSILEVLGRVLCRTPLGELPHLKSYRLEGGPPIHICAHQQSGQWLIKATDNYRLESGARLKATDTRNLPKHVNMALRIKVLRDITDYCYSRKKELIIGCDANAHHILLGSTGTNPRGESLTEFLVSSNLNILNLGNEPTFVVCNGKVIDLTLWTNKIGNLTSYWQVSGKLSLSDHRHICFQISNIKLPIGIPGETIGTYKDNLKVNLEIISQSICTIRDIDRSVDQLSHCHNCSAKTPRLPRNAPWWNNKLSGLRANTRKLFNTAKRTGLWDTYKETLTCYNKEIRKAK</sequence>
<dbReference type="GO" id="GO:0003824">
    <property type="term" value="F:catalytic activity"/>
    <property type="evidence" value="ECO:0007669"/>
    <property type="project" value="InterPro"/>
</dbReference>
<evidence type="ECO:0000259" key="3">
    <source>
        <dbReference type="Pfam" id="PF16012"/>
    </source>
</evidence>
<dbReference type="PANTHER" id="PTHR33273">
    <property type="entry name" value="DOMAIN-CONTAINING PROTEIN, PUTATIVE-RELATED"/>
    <property type="match status" value="1"/>
</dbReference>
<dbReference type="Pfam" id="PF14529">
    <property type="entry name" value="Exo_endo_phos_2"/>
    <property type="match status" value="1"/>
</dbReference>